<evidence type="ECO:0000256" key="1">
    <source>
        <dbReference type="SAM" id="MobiDB-lite"/>
    </source>
</evidence>
<organism evidence="2 3">
    <name type="scientific">Mycolicibacterium smegmatis (strain ATCC 700084 / mc(2)155)</name>
    <name type="common">Mycobacterium smegmatis</name>
    <dbReference type="NCBI Taxonomy" id="246196"/>
    <lineage>
        <taxon>Bacteria</taxon>
        <taxon>Bacillati</taxon>
        <taxon>Actinomycetota</taxon>
        <taxon>Actinomycetes</taxon>
        <taxon>Mycobacteriales</taxon>
        <taxon>Mycobacteriaceae</taxon>
        <taxon>Mycolicibacterium</taxon>
    </lineage>
</organism>
<name>A0R7I7_MYCS2</name>
<dbReference type="KEGG" id="msm:MSMEG_6930"/>
<reference evidence="2 3" key="1">
    <citation type="submission" date="2006-10" db="EMBL/GenBank/DDBJ databases">
        <authorList>
            <person name="Fleischmann R.D."/>
            <person name="Dodson R.J."/>
            <person name="Haft D.H."/>
            <person name="Merkel J.S."/>
            <person name="Nelson W.C."/>
            <person name="Fraser C.M."/>
        </authorList>
    </citation>
    <scope>NUCLEOTIDE SEQUENCE [LARGE SCALE GENOMIC DNA]</scope>
    <source>
        <strain evidence="3">ATCC 700084 / mc(2)155</strain>
    </source>
</reference>
<keyword evidence="3" id="KW-1185">Reference proteome</keyword>
<sequence length="305" mass="33086">MKWTYGPFRRKSPGTVINASLCCAVPAEGVGPDAHFAARLRACRRLPDHRAGDRRGCGAVRAVGGHHEAGERGGPVVGQQDQDAPPACHVERACTQHADPRRVTERCQTAGPPRRVGQRAEIGRRGEHREHLRLGEAQVGGHRCGGDAAELTRGRRWFRQRGRVLQHDCPDCDGDDCCAAADDRADATPAARMSRAFGAQGRDQFGAHLRWHGWCRLGVEVGTQSGKVAPDPLERGEHVGRLGIVAHAPAHPGRGRIVEEPGLQVGQQLRGERLLDGRWSRAAVHRHQNTAACAPVWLVRGHTGS</sequence>
<feature type="region of interest" description="Disordered" evidence="1">
    <location>
        <begin position="65"/>
        <end position="84"/>
    </location>
</feature>
<protein>
    <submittedName>
        <fullName evidence="2">Uncharacterized protein</fullName>
    </submittedName>
</protein>
<gene>
    <name evidence="2" type="ordered locus">MSMEG_6930</name>
</gene>
<evidence type="ECO:0000313" key="3">
    <source>
        <dbReference type="Proteomes" id="UP000000757"/>
    </source>
</evidence>
<proteinExistence type="predicted"/>
<dbReference type="EMBL" id="CP000480">
    <property type="protein sequence ID" value="ABK71339.1"/>
    <property type="molecule type" value="Genomic_DNA"/>
</dbReference>
<evidence type="ECO:0000313" key="2">
    <source>
        <dbReference type="EMBL" id="ABK71339.1"/>
    </source>
</evidence>
<dbReference type="Proteomes" id="UP000000757">
    <property type="component" value="Chromosome"/>
</dbReference>
<dbReference type="AlphaFoldDB" id="A0R7I7"/>
<accession>A0R7I7</accession>